<comment type="subcellular location">
    <subcellularLocation>
        <location evidence="1">Cell envelope</location>
    </subcellularLocation>
</comment>
<reference evidence="4" key="2">
    <citation type="submission" date="2020-08" db="EMBL/GenBank/DDBJ databases">
        <authorList>
            <person name="Lai Q."/>
        </authorList>
    </citation>
    <scope>NUCLEOTIDE SEQUENCE</scope>
    <source>
        <strain evidence="4">S27-2</strain>
    </source>
</reference>
<evidence type="ECO:0000256" key="2">
    <source>
        <dbReference type="ARBA" id="ARBA00023054"/>
    </source>
</evidence>
<gene>
    <name evidence="4" type="ORF">H8B19_07530</name>
</gene>
<evidence type="ECO:0000256" key="1">
    <source>
        <dbReference type="ARBA" id="ARBA00004196"/>
    </source>
</evidence>
<sequence length="417" mass="46447">MDKVKTKKQLSWLNKYRLPLILLAATLLVLLLINQVKASFNAVSVNRQHIILATVQHGDLDVTVNGYGVLKPNKMQLLTAQSDATVSEIVRKPGAVVSEDSIIVKLQNPELDQQVNNARQQLALEQANLRQLALTQQRERLDENARLEDIRAQHQSAELKKQAENKLLQAGIISALTYQQTDIQEQQLKQRLAILQARFDQLSKVHQEALKIQQEKIKQHQGQLDIQLARQQALTVRAGFNGVLQKLDVEVGQRLSTGEQIALIGSVTDLVALVNVPQTSMSDVELGQSVTVSIRDEQIKGTVSRIDPIVENNNVEVEVALPEKLPVSARPQQQVDALINTGHLTQVNYLALPANTRANQIKQLYRLLADSNEAQKVEMKFGRIAGRFIEVLSPAAVGEQYVISDLSNYSQSQIHID</sequence>
<evidence type="ECO:0000313" key="4">
    <source>
        <dbReference type="EMBL" id="MBC3765722.1"/>
    </source>
</evidence>
<dbReference type="RefSeq" id="WP_186506199.1">
    <property type="nucleotide sequence ID" value="NZ_JACNEP010000005.1"/>
</dbReference>
<dbReference type="InterPro" id="IPR050465">
    <property type="entry name" value="UPF0194_transport"/>
</dbReference>
<feature type="coiled-coil region" evidence="3">
    <location>
        <begin position="108"/>
        <end position="205"/>
    </location>
</feature>
<proteinExistence type="predicted"/>
<accession>A0A8J6ITN5</accession>
<dbReference type="PANTHER" id="PTHR32347:SF23">
    <property type="entry name" value="BLL5650 PROTEIN"/>
    <property type="match status" value="1"/>
</dbReference>
<evidence type="ECO:0000313" key="5">
    <source>
        <dbReference type="Proteomes" id="UP000601768"/>
    </source>
</evidence>
<dbReference type="GO" id="GO:0030313">
    <property type="term" value="C:cell envelope"/>
    <property type="evidence" value="ECO:0007669"/>
    <property type="project" value="UniProtKB-SubCell"/>
</dbReference>
<name>A0A8J6ITN5_9ALTE</name>
<evidence type="ECO:0000256" key="3">
    <source>
        <dbReference type="SAM" id="Coils"/>
    </source>
</evidence>
<comment type="caution">
    <text evidence="4">The sequence shown here is derived from an EMBL/GenBank/DDBJ whole genome shotgun (WGS) entry which is preliminary data.</text>
</comment>
<dbReference type="Proteomes" id="UP000601768">
    <property type="component" value="Unassembled WGS sequence"/>
</dbReference>
<dbReference type="Gene3D" id="2.40.30.170">
    <property type="match status" value="1"/>
</dbReference>
<dbReference type="AlphaFoldDB" id="A0A8J6ITN5"/>
<protein>
    <submittedName>
        <fullName evidence="4">HlyD family efflux transporter periplasmic adaptor subunit</fullName>
    </submittedName>
</protein>
<dbReference type="EMBL" id="JACNEP010000005">
    <property type="protein sequence ID" value="MBC3765722.1"/>
    <property type="molecule type" value="Genomic_DNA"/>
</dbReference>
<keyword evidence="5" id="KW-1185">Reference proteome</keyword>
<reference evidence="4" key="1">
    <citation type="journal article" date="2018" name="Int. J. Syst. Evol. Microbiol.">
        <title>Neptunicella marina gen. nov., sp. nov., isolated from surface seawater.</title>
        <authorList>
            <person name="Liu X."/>
            <person name="Lai Q."/>
            <person name="Du Y."/>
            <person name="Zhang X."/>
            <person name="Liu Z."/>
            <person name="Sun F."/>
            <person name="Shao Z."/>
        </authorList>
    </citation>
    <scope>NUCLEOTIDE SEQUENCE</scope>
    <source>
        <strain evidence="4">S27-2</strain>
    </source>
</reference>
<keyword evidence="2 3" id="KW-0175">Coiled coil</keyword>
<dbReference type="PANTHER" id="PTHR32347">
    <property type="entry name" value="EFFLUX SYSTEM COMPONENT YKNX-RELATED"/>
    <property type="match status" value="1"/>
</dbReference>
<organism evidence="4 5">
    <name type="scientific">Neptunicella marina</name>
    <dbReference type="NCBI Taxonomy" id="2125989"/>
    <lineage>
        <taxon>Bacteria</taxon>
        <taxon>Pseudomonadati</taxon>
        <taxon>Pseudomonadota</taxon>
        <taxon>Gammaproteobacteria</taxon>
        <taxon>Alteromonadales</taxon>
        <taxon>Alteromonadaceae</taxon>
        <taxon>Neptunicella</taxon>
    </lineage>
</organism>